<gene>
    <name evidence="1" type="ordered locus">PP_5565</name>
</gene>
<reference evidence="1 2" key="2">
    <citation type="journal article" date="2016" name="Environ. Microbiol.">
        <title>The revisited genome of Pseudomonas putida KT2440 enlightens its value as a robust metabolic chassis.</title>
        <authorList>
            <person name="Belda E."/>
            <person name="van Heck R.G."/>
            <person name="Lopez-Sanchez M.J."/>
            <person name="Cruveiller S."/>
            <person name="Barbe V."/>
            <person name="Fraser C."/>
            <person name="Klenk H.P."/>
            <person name="Petersen J."/>
            <person name="Morgat A."/>
            <person name="Nikel P.I."/>
            <person name="Vallenet D."/>
            <person name="Rouy Z."/>
            <person name="Sekowska A."/>
            <person name="Martins Dos Santos V.A."/>
            <person name="de Lorenzo V."/>
            <person name="Danchin A."/>
            <person name="Medigue C."/>
        </authorList>
    </citation>
    <scope>NUCLEOTIDE SEQUENCE [LARGE SCALE GENOMIC DNA]</scope>
    <source>
        <strain evidence="2">ATCC 47054 / DSM 6125 / CFBP 8728 / NCIMB 11950 / KT2440</strain>
    </source>
</reference>
<evidence type="ECO:0000313" key="2">
    <source>
        <dbReference type="Proteomes" id="UP000000556"/>
    </source>
</evidence>
<proteinExistence type="predicted"/>
<accession>A0A140FWB7</accession>
<dbReference type="AlphaFoldDB" id="A0A140FWB7"/>
<keyword evidence="2" id="KW-1185">Reference proteome</keyword>
<dbReference type="EMBL" id="AE015451">
    <property type="protein sequence ID" value="AMM02900.1"/>
    <property type="molecule type" value="Genomic_DNA"/>
</dbReference>
<evidence type="ECO:0000313" key="1">
    <source>
        <dbReference type="EMBL" id="AMM02900.1"/>
    </source>
</evidence>
<sequence>MKFKDLFISRQHMYSIGIEEDAGQYYVSFPVSNGMVDYEEYYAIAPATFDALMDDPDAALAFVIKCRKRQLDELLIIKPEKIGARPSSAT</sequence>
<dbReference type="BioCyc" id="PPUT160488:G1G01-3301-MONOMER"/>
<dbReference type="KEGG" id="ppu:PP_5565"/>
<organism evidence="1 2">
    <name type="scientific">Pseudomonas putida (strain ATCC 47054 / DSM 6125 / CFBP 8728 / NCIMB 11950 / KT2440)</name>
    <dbReference type="NCBI Taxonomy" id="160488"/>
    <lineage>
        <taxon>Bacteria</taxon>
        <taxon>Pseudomonadati</taxon>
        <taxon>Pseudomonadota</taxon>
        <taxon>Gammaproteobacteria</taxon>
        <taxon>Pseudomonadales</taxon>
        <taxon>Pseudomonadaceae</taxon>
        <taxon>Pseudomonas</taxon>
    </lineage>
</organism>
<protein>
    <submittedName>
        <fullName evidence="1">Uncharacterized protein</fullName>
    </submittedName>
</protein>
<dbReference type="Proteomes" id="UP000000556">
    <property type="component" value="Chromosome"/>
</dbReference>
<reference evidence="1 2" key="1">
    <citation type="journal article" date="2002" name="Environ. Microbiol.">
        <title>Complete genome sequence and comparative analysis of the metabolically versatile Pseudomonas putida KT2440.</title>
        <authorList>
            <person name="Nelson K.E."/>
            <person name="Weinel C."/>
            <person name="Paulsen I.T."/>
            <person name="Dodson R.J."/>
            <person name="Hilbert H."/>
            <person name="Martins dos Santos V.A."/>
            <person name="Fouts D.E."/>
            <person name="Gill S.R."/>
            <person name="Pop M."/>
            <person name="Holmes M."/>
            <person name="Brinkac L."/>
            <person name="Beanan M."/>
            <person name="DeBoy R.T."/>
            <person name="Daugherty S."/>
            <person name="Kolonay J."/>
            <person name="Madupu R."/>
            <person name="Nelson W."/>
            <person name="White O."/>
            <person name="Peterson J."/>
            <person name="Khouri H."/>
            <person name="Hance I."/>
            <person name="Chris Lee P."/>
            <person name="Holtzapple E."/>
            <person name="Scanlan D."/>
            <person name="Tran K."/>
            <person name="Moazzez A."/>
            <person name="Utterback T."/>
            <person name="Rizzo M."/>
            <person name="Lee K."/>
            <person name="Kosack D."/>
            <person name="Moestl D."/>
            <person name="Wedler H."/>
            <person name="Lauber J."/>
            <person name="Stjepandic D."/>
            <person name="Hoheisel J."/>
            <person name="Straetz M."/>
            <person name="Heim S."/>
            <person name="Kiewitz C."/>
            <person name="Eisen J.A."/>
            <person name="Timmis K.N."/>
            <person name="Dusterhoft A."/>
            <person name="Tummler B."/>
            <person name="Fraser C.M."/>
        </authorList>
    </citation>
    <scope>NUCLEOTIDE SEQUENCE [LARGE SCALE GENOMIC DNA]</scope>
    <source>
        <strain evidence="2">ATCC 47054 / DSM 6125 / CFBP 8728 / NCIMB 11950 / KT2440</strain>
    </source>
</reference>
<name>A0A140FWB7_PSEPK</name>
<dbReference type="OrthoDB" id="4318869at2"/>